<evidence type="ECO:0000313" key="2">
    <source>
        <dbReference type="EMBL" id="NXX37355.1"/>
    </source>
</evidence>
<gene>
    <name evidence="2" type="primary">Ecsit</name>
    <name evidence="2" type="ORF">NICCHL_R14944</name>
</gene>
<comment type="caution">
    <text evidence="2">The sequence shown here is derived from an EMBL/GenBank/DDBJ whole genome shotgun (WGS) entry which is preliminary data.</text>
</comment>
<name>A0A852I5H1_9PASS</name>
<accession>A0A852I5H1</accession>
<feature type="non-terminal residue" evidence="2">
    <location>
        <position position="115"/>
    </location>
</feature>
<feature type="non-terminal residue" evidence="2">
    <location>
        <position position="1"/>
    </location>
</feature>
<dbReference type="PANTHER" id="PTHR13113:SF1">
    <property type="entry name" value="EVOLUTIONARILY CONSERVED SIGNALING INTERMEDIATE IN TOLL PATHWAY, MITOCHONDRIAL"/>
    <property type="match status" value="1"/>
</dbReference>
<dbReference type="SMART" id="SM01284">
    <property type="entry name" value="ECSIT_Cterm"/>
    <property type="match status" value="1"/>
</dbReference>
<sequence length="115" mass="12269">PPDPERSFYFPLHLELDLERGPWDDEDFHVDEGEGRLVSGGVSGVGCAPLTPPHPPAVEEGPVFALCMAGAGDRRTLGRWISALQRDNPVLGRTAVVFRLAQGGHPDAEPPAGPP</sequence>
<keyword evidence="3" id="KW-1185">Reference proteome</keyword>
<dbReference type="PANTHER" id="PTHR13113">
    <property type="entry name" value="ECSIT EVOLUTIONARILY CONSERVED SIGNALING INTERMEDIATE IN TOLL PATHWAYS"/>
    <property type="match status" value="1"/>
</dbReference>
<organism evidence="2 3">
    <name type="scientific">Nicator chloris</name>
    <dbReference type="NCBI Taxonomy" id="237433"/>
    <lineage>
        <taxon>Eukaryota</taxon>
        <taxon>Metazoa</taxon>
        <taxon>Chordata</taxon>
        <taxon>Craniata</taxon>
        <taxon>Vertebrata</taxon>
        <taxon>Euteleostomi</taxon>
        <taxon>Archelosauria</taxon>
        <taxon>Archosauria</taxon>
        <taxon>Dinosauria</taxon>
        <taxon>Saurischia</taxon>
        <taxon>Theropoda</taxon>
        <taxon>Coelurosauria</taxon>
        <taxon>Aves</taxon>
        <taxon>Neognathae</taxon>
        <taxon>Neoaves</taxon>
        <taxon>Telluraves</taxon>
        <taxon>Australaves</taxon>
        <taxon>Passeriformes</taxon>
        <taxon>Sylvioidea</taxon>
        <taxon>Pycnonotidae</taxon>
        <taxon>Nicator</taxon>
    </lineage>
</organism>
<dbReference type="GO" id="GO:0007178">
    <property type="term" value="P:cell surface receptor protein serine/threonine kinase signaling pathway"/>
    <property type="evidence" value="ECO:0007669"/>
    <property type="project" value="TreeGrafter"/>
</dbReference>
<reference evidence="2" key="1">
    <citation type="submission" date="2020-02" db="EMBL/GenBank/DDBJ databases">
        <title>Bird 10,000 Genomes (B10K) Project - Family phase.</title>
        <authorList>
            <person name="Zhang G."/>
        </authorList>
    </citation>
    <scope>NUCLEOTIDE SEQUENCE</scope>
    <source>
        <strain evidence="2">B10K-DU-002-40</strain>
        <tissue evidence="2">Muscle</tissue>
    </source>
</reference>
<evidence type="ECO:0000259" key="1">
    <source>
        <dbReference type="SMART" id="SM01284"/>
    </source>
</evidence>
<dbReference type="OrthoDB" id="10064298at2759"/>
<dbReference type="AlphaFoldDB" id="A0A852I5H1"/>
<dbReference type="Pfam" id="PF14784">
    <property type="entry name" value="ECSIT_C"/>
    <property type="match status" value="1"/>
</dbReference>
<evidence type="ECO:0000313" key="3">
    <source>
        <dbReference type="Proteomes" id="UP000653383"/>
    </source>
</evidence>
<dbReference type="Proteomes" id="UP000653383">
    <property type="component" value="Unassembled WGS sequence"/>
</dbReference>
<dbReference type="GO" id="GO:0005739">
    <property type="term" value="C:mitochondrion"/>
    <property type="evidence" value="ECO:0007669"/>
    <property type="project" value="TreeGrafter"/>
</dbReference>
<dbReference type="InterPro" id="IPR029342">
    <property type="entry name" value="ECIST_C"/>
</dbReference>
<proteinExistence type="predicted"/>
<dbReference type="GO" id="GO:0045087">
    <property type="term" value="P:innate immune response"/>
    <property type="evidence" value="ECO:0007669"/>
    <property type="project" value="TreeGrafter"/>
</dbReference>
<feature type="domain" description="ECSIT C-terminal" evidence="1">
    <location>
        <begin position="2"/>
        <end position="101"/>
    </location>
</feature>
<dbReference type="EMBL" id="WAAE01034997">
    <property type="protein sequence ID" value="NXX37355.1"/>
    <property type="molecule type" value="Genomic_DNA"/>
</dbReference>
<protein>
    <submittedName>
        <fullName evidence="2">ECSIT protein</fullName>
    </submittedName>
</protein>
<dbReference type="InterPro" id="IPR010418">
    <property type="entry name" value="ECSIT"/>
</dbReference>